<feature type="domain" description="Porin" evidence="12">
    <location>
        <begin position="7"/>
        <end position="321"/>
    </location>
</feature>
<accession>A0A4Q7N6Q6</accession>
<dbReference type="GO" id="GO:0046930">
    <property type="term" value="C:pore complex"/>
    <property type="evidence" value="ECO:0007669"/>
    <property type="project" value="UniProtKB-KW"/>
</dbReference>
<dbReference type="GO" id="GO:0009279">
    <property type="term" value="C:cell outer membrane"/>
    <property type="evidence" value="ECO:0007669"/>
    <property type="project" value="UniProtKB-SubCell"/>
</dbReference>
<gene>
    <name evidence="13" type="ORF">EV675_5786</name>
</gene>
<dbReference type="CDD" id="cd00342">
    <property type="entry name" value="gram_neg_porins"/>
    <property type="match status" value="1"/>
</dbReference>
<dbReference type="PANTHER" id="PTHR34501:SF9">
    <property type="entry name" value="MAJOR OUTER MEMBRANE PROTEIN P.IA"/>
    <property type="match status" value="1"/>
</dbReference>
<evidence type="ECO:0000256" key="9">
    <source>
        <dbReference type="ARBA" id="ARBA00023136"/>
    </source>
</evidence>
<evidence type="ECO:0000256" key="5">
    <source>
        <dbReference type="ARBA" id="ARBA00022692"/>
    </source>
</evidence>
<dbReference type="RefSeq" id="WP_165404828.1">
    <property type="nucleotide sequence ID" value="NZ_SGXC01000004.1"/>
</dbReference>
<dbReference type="SUPFAM" id="SSF56935">
    <property type="entry name" value="Porins"/>
    <property type="match status" value="1"/>
</dbReference>
<keyword evidence="3" id="KW-0813">Transport</keyword>
<keyword evidence="4" id="KW-1134">Transmembrane beta strand</keyword>
<dbReference type="GO" id="GO:0034220">
    <property type="term" value="P:monoatomic ion transmembrane transport"/>
    <property type="evidence" value="ECO:0007669"/>
    <property type="project" value="InterPro"/>
</dbReference>
<evidence type="ECO:0000259" key="12">
    <source>
        <dbReference type="Pfam" id="PF13609"/>
    </source>
</evidence>
<evidence type="ECO:0000256" key="7">
    <source>
        <dbReference type="ARBA" id="ARBA00023065"/>
    </source>
</evidence>
<reference evidence="13 14" key="1">
    <citation type="submission" date="2019-02" db="EMBL/GenBank/DDBJ databases">
        <title>Genomic Encyclopedia of Type Strains, Phase IV (KMG-IV): sequencing the most valuable type-strain genomes for metagenomic binning, comparative biology and taxonomic classification.</title>
        <authorList>
            <person name="Goeker M."/>
        </authorList>
    </citation>
    <scope>NUCLEOTIDE SEQUENCE [LARGE SCALE GENOMIC DNA]</scope>
    <source>
        <strain evidence="13 14">K24</strain>
    </source>
</reference>
<keyword evidence="14" id="KW-1185">Reference proteome</keyword>
<dbReference type="Gene3D" id="2.40.160.10">
    <property type="entry name" value="Porin"/>
    <property type="match status" value="1"/>
</dbReference>
<dbReference type="PRINTS" id="PR00182">
    <property type="entry name" value="ECOLNEIPORIN"/>
</dbReference>
<comment type="subcellular location">
    <subcellularLocation>
        <location evidence="1">Cell outer membrane</location>
        <topology evidence="1">Multi-pass membrane protein</topology>
    </subcellularLocation>
</comment>
<feature type="signal peptide" evidence="11">
    <location>
        <begin position="1"/>
        <end position="20"/>
    </location>
</feature>
<dbReference type="InterPro" id="IPR033900">
    <property type="entry name" value="Gram_neg_porin_domain"/>
</dbReference>
<keyword evidence="7" id="KW-0406">Ion transport</keyword>
<dbReference type="InterPro" id="IPR050298">
    <property type="entry name" value="Gram-neg_bact_OMP"/>
</dbReference>
<evidence type="ECO:0000313" key="14">
    <source>
        <dbReference type="Proteomes" id="UP000292445"/>
    </source>
</evidence>
<sequence>MKKTLIAAALLAGFVGTAQAQSVTLYGIVDMGFMNSKQDGQSAVNGLESGIAGSSRFGLRGVEDLGNGLKANFQLESGFKADTGIQSASGQLFDRAAWVGVSGNFGEVRLGRQDTLGFNWFRGAINPFGNAYSQAQSKTVFNVNGVDDRVSNSAFYLSPKFSGFQVGAGYSFNANASETAGNDADNSVYSLGLRYQNGPLLAVLTYEQKNAADQAPGSGVGGSDLKNIQLGATYDFGMAKLHAGYGRLQNSGYKSSAEKENSYLLGVTVPFGAHSVFATYQRNDNANINAGRADKSINGYAIGYNYTLSKRTTIYALFNQYTDVIVRADNKALGDKREIAIGLQHKF</sequence>
<organism evidence="13 14">
    <name type="scientific">Pigmentiphaga kullae</name>
    <dbReference type="NCBI Taxonomy" id="151784"/>
    <lineage>
        <taxon>Bacteria</taxon>
        <taxon>Pseudomonadati</taxon>
        <taxon>Pseudomonadota</taxon>
        <taxon>Betaproteobacteria</taxon>
        <taxon>Burkholderiales</taxon>
        <taxon>Alcaligenaceae</taxon>
        <taxon>Pigmentiphaga</taxon>
    </lineage>
</organism>
<evidence type="ECO:0000256" key="11">
    <source>
        <dbReference type="SAM" id="SignalP"/>
    </source>
</evidence>
<dbReference type="PRINTS" id="PR00184">
    <property type="entry name" value="NEISSPPORIN"/>
</dbReference>
<keyword evidence="10" id="KW-0998">Cell outer membrane</keyword>
<comment type="caution">
    <text evidence="13">The sequence shown here is derived from an EMBL/GenBank/DDBJ whole genome shotgun (WGS) entry which is preliminary data.</text>
</comment>
<evidence type="ECO:0000256" key="10">
    <source>
        <dbReference type="ARBA" id="ARBA00023237"/>
    </source>
</evidence>
<evidence type="ECO:0000256" key="3">
    <source>
        <dbReference type="ARBA" id="ARBA00022448"/>
    </source>
</evidence>
<dbReference type="Pfam" id="PF13609">
    <property type="entry name" value="Porin_4"/>
    <property type="match status" value="1"/>
</dbReference>
<evidence type="ECO:0000256" key="2">
    <source>
        <dbReference type="ARBA" id="ARBA00011233"/>
    </source>
</evidence>
<evidence type="ECO:0000256" key="4">
    <source>
        <dbReference type="ARBA" id="ARBA00022452"/>
    </source>
</evidence>
<dbReference type="AlphaFoldDB" id="A0A4Q7N6Q6"/>
<dbReference type="PANTHER" id="PTHR34501">
    <property type="entry name" value="PROTEIN YDDL-RELATED"/>
    <property type="match status" value="1"/>
</dbReference>
<dbReference type="InterPro" id="IPR023614">
    <property type="entry name" value="Porin_dom_sf"/>
</dbReference>
<keyword evidence="5" id="KW-0812">Transmembrane</keyword>
<evidence type="ECO:0000256" key="1">
    <source>
        <dbReference type="ARBA" id="ARBA00004571"/>
    </source>
</evidence>
<feature type="chain" id="PRO_5020449476" evidence="11">
    <location>
        <begin position="21"/>
        <end position="347"/>
    </location>
</feature>
<name>A0A4Q7N6Q6_9BURK</name>
<evidence type="ECO:0000256" key="6">
    <source>
        <dbReference type="ARBA" id="ARBA00022729"/>
    </source>
</evidence>
<dbReference type="GO" id="GO:0015288">
    <property type="term" value="F:porin activity"/>
    <property type="evidence" value="ECO:0007669"/>
    <property type="project" value="UniProtKB-KW"/>
</dbReference>
<evidence type="ECO:0000313" key="13">
    <source>
        <dbReference type="EMBL" id="RZS77060.1"/>
    </source>
</evidence>
<dbReference type="EMBL" id="SGXC01000004">
    <property type="protein sequence ID" value="RZS77060.1"/>
    <property type="molecule type" value="Genomic_DNA"/>
</dbReference>
<protein>
    <submittedName>
        <fullName evidence="13">Putative porin</fullName>
    </submittedName>
</protein>
<dbReference type="Proteomes" id="UP000292445">
    <property type="component" value="Unassembled WGS sequence"/>
</dbReference>
<proteinExistence type="predicted"/>
<dbReference type="InterPro" id="IPR001702">
    <property type="entry name" value="Porin_Gram-ve"/>
</dbReference>
<evidence type="ECO:0000256" key="8">
    <source>
        <dbReference type="ARBA" id="ARBA00023114"/>
    </source>
</evidence>
<keyword evidence="8" id="KW-0626">Porin</keyword>
<dbReference type="InterPro" id="IPR002299">
    <property type="entry name" value="Porin_Neis"/>
</dbReference>
<keyword evidence="9" id="KW-0472">Membrane</keyword>
<comment type="subunit">
    <text evidence="2">Homotrimer.</text>
</comment>
<keyword evidence="6 11" id="KW-0732">Signal</keyword>